<dbReference type="InterPro" id="IPR027417">
    <property type="entry name" value="P-loop_NTPase"/>
</dbReference>
<feature type="transmembrane region" description="Helical" evidence="8">
    <location>
        <begin position="37"/>
        <end position="60"/>
    </location>
</feature>
<dbReference type="GO" id="GO:0015421">
    <property type="term" value="F:ABC-type oligopeptide transporter activity"/>
    <property type="evidence" value="ECO:0007669"/>
    <property type="project" value="TreeGrafter"/>
</dbReference>
<keyword evidence="6 8" id="KW-1133">Transmembrane helix</keyword>
<feature type="transmembrane region" description="Helical" evidence="8">
    <location>
        <begin position="80"/>
        <end position="99"/>
    </location>
</feature>
<dbReference type="FunFam" id="3.40.50.300:FF:000218">
    <property type="entry name" value="Multidrug ABC transporter ATP-binding protein"/>
    <property type="match status" value="1"/>
</dbReference>
<dbReference type="AlphaFoldDB" id="A0P4X1"/>
<evidence type="ECO:0000256" key="1">
    <source>
        <dbReference type="ARBA" id="ARBA00004651"/>
    </source>
</evidence>
<dbReference type="InterPro" id="IPR036640">
    <property type="entry name" value="ABC1_TM_sf"/>
</dbReference>
<dbReference type="Proteomes" id="UP000054262">
    <property type="component" value="Unassembled WGS sequence"/>
</dbReference>
<comment type="subcellular location">
    <subcellularLocation>
        <location evidence="1">Cell membrane</location>
        <topology evidence="1">Multi-pass membrane protein</topology>
    </subcellularLocation>
</comment>
<evidence type="ECO:0000256" key="4">
    <source>
        <dbReference type="ARBA" id="ARBA00022741"/>
    </source>
</evidence>
<keyword evidence="4" id="KW-0547">Nucleotide-binding</keyword>
<evidence type="ECO:0000256" key="7">
    <source>
        <dbReference type="ARBA" id="ARBA00023136"/>
    </source>
</evidence>
<evidence type="ECO:0000256" key="6">
    <source>
        <dbReference type="ARBA" id="ARBA00022989"/>
    </source>
</evidence>
<dbReference type="OrthoDB" id="8554730at2"/>
<dbReference type="InterPro" id="IPR003593">
    <property type="entry name" value="AAA+_ATPase"/>
</dbReference>
<evidence type="ECO:0000313" key="11">
    <source>
        <dbReference type="EMBL" id="EAV46581.1"/>
    </source>
</evidence>
<dbReference type="Pfam" id="PF00664">
    <property type="entry name" value="ABC_membrane"/>
    <property type="match status" value="1"/>
</dbReference>
<feature type="domain" description="ABC transporter" evidence="9">
    <location>
        <begin position="360"/>
        <end position="599"/>
    </location>
</feature>
<feature type="transmembrane region" description="Helical" evidence="8">
    <location>
        <begin position="155"/>
        <end position="176"/>
    </location>
</feature>
<evidence type="ECO:0000259" key="9">
    <source>
        <dbReference type="PROSITE" id="PS50893"/>
    </source>
</evidence>
<feature type="transmembrane region" description="Helical" evidence="8">
    <location>
        <begin position="269"/>
        <end position="289"/>
    </location>
</feature>
<dbReference type="SUPFAM" id="SSF90123">
    <property type="entry name" value="ABC transporter transmembrane region"/>
    <property type="match status" value="1"/>
</dbReference>
<dbReference type="PROSITE" id="PS50929">
    <property type="entry name" value="ABC_TM1F"/>
    <property type="match status" value="1"/>
</dbReference>
<evidence type="ECO:0000256" key="3">
    <source>
        <dbReference type="ARBA" id="ARBA00022692"/>
    </source>
</evidence>
<dbReference type="EMBL" id="AAUX01000001">
    <property type="protein sequence ID" value="EAV46581.1"/>
    <property type="molecule type" value="Genomic_DNA"/>
</dbReference>
<dbReference type="SUPFAM" id="SSF52540">
    <property type="entry name" value="P-loop containing nucleoside triphosphate hydrolases"/>
    <property type="match status" value="1"/>
</dbReference>
<dbReference type="PROSITE" id="PS00211">
    <property type="entry name" value="ABC_TRANSPORTER_1"/>
    <property type="match status" value="1"/>
</dbReference>
<dbReference type="Pfam" id="PF00005">
    <property type="entry name" value="ABC_tran"/>
    <property type="match status" value="1"/>
</dbReference>
<evidence type="ECO:0000313" key="12">
    <source>
        <dbReference type="Proteomes" id="UP000054262"/>
    </source>
</evidence>
<evidence type="ECO:0000256" key="8">
    <source>
        <dbReference type="SAM" id="Phobius"/>
    </source>
</evidence>
<keyword evidence="5" id="KW-0067">ATP-binding</keyword>
<dbReference type="GO" id="GO:0005886">
    <property type="term" value="C:plasma membrane"/>
    <property type="evidence" value="ECO:0007669"/>
    <property type="project" value="UniProtKB-SubCell"/>
</dbReference>
<evidence type="ECO:0000259" key="10">
    <source>
        <dbReference type="PROSITE" id="PS50929"/>
    </source>
</evidence>
<dbReference type="InterPro" id="IPR011527">
    <property type="entry name" value="ABC1_TM_dom"/>
</dbReference>
<dbReference type="Gene3D" id="1.20.1560.10">
    <property type="entry name" value="ABC transporter type 1, transmembrane domain"/>
    <property type="match status" value="1"/>
</dbReference>
<dbReference type="InterPro" id="IPR017871">
    <property type="entry name" value="ABC_transporter-like_CS"/>
</dbReference>
<feature type="transmembrane region" description="Helical" evidence="8">
    <location>
        <begin position="182"/>
        <end position="202"/>
    </location>
</feature>
<dbReference type="Gene3D" id="3.40.50.300">
    <property type="entry name" value="P-loop containing nucleotide triphosphate hydrolases"/>
    <property type="match status" value="1"/>
</dbReference>
<dbReference type="PANTHER" id="PTHR43394:SF1">
    <property type="entry name" value="ATP-BINDING CASSETTE SUB-FAMILY B MEMBER 10, MITOCHONDRIAL"/>
    <property type="match status" value="1"/>
</dbReference>
<comment type="caution">
    <text evidence="11">The sequence shown here is derived from an EMBL/GenBank/DDBJ whole genome shotgun (WGS) entry which is preliminary data.</text>
</comment>
<organism evidence="11 12">
    <name type="scientific">Methylophilales bacterium HTCC2181</name>
    <dbReference type="NCBI Taxonomy" id="383631"/>
    <lineage>
        <taxon>Bacteria</taxon>
        <taxon>Pseudomonadati</taxon>
        <taxon>Pseudomonadota</taxon>
        <taxon>Betaproteobacteria</taxon>
        <taxon>Nitrosomonadales</taxon>
        <taxon>OM43 clade</taxon>
    </lineage>
</organism>
<dbReference type="SMART" id="SM00382">
    <property type="entry name" value="AAA"/>
    <property type="match status" value="1"/>
</dbReference>
<feature type="domain" description="ABC transmembrane type-1" evidence="10">
    <location>
        <begin position="41"/>
        <end position="326"/>
    </location>
</feature>
<dbReference type="InterPro" id="IPR039421">
    <property type="entry name" value="Type_1_exporter"/>
</dbReference>
<keyword evidence="3 8" id="KW-0812">Transmembrane</keyword>
<protein>
    <submittedName>
        <fullName evidence="11">ABC transporter related protein</fullName>
    </submittedName>
</protein>
<dbReference type="InterPro" id="IPR003439">
    <property type="entry name" value="ABC_transporter-like_ATP-bd"/>
</dbReference>
<keyword evidence="7 8" id="KW-0472">Membrane</keyword>
<keyword evidence="2" id="KW-1003">Cell membrane</keyword>
<evidence type="ECO:0000256" key="5">
    <source>
        <dbReference type="ARBA" id="ARBA00022840"/>
    </source>
</evidence>
<dbReference type="FunFam" id="1.20.1560.10:FF:000070">
    <property type="entry name" value="Multidrug ABC transporter ATP-binding protein"/>
    <property type="match status" value="1"/>
</dbReference>
<gene>
    <name evidence="11" type="ORF">MB2181_00870</name>
</gene>
<accession>A0P4X1</accession>
<reference evidence="11 12" key="1">
    <citation type="submission" date="2006-11" db="EMBL/GenBank/DDBJ databases">
        <authorList>
            <person name="Giovannoni S."/>
            <person name="Vergin K."/>
            <person name="Ferriera S."/>
            <person name="Johnson J."/>
            <person name="Kravitz S."/>
            <person name="Beeson K."/>
            <person name="Sutton G."/>
            <person name="Rogers Y.-H."/>
            <person name="Friedman R."/>
            <person name="Frazier M."/>
            <person name="Venter J.C."/>
        </authorList>
    </citation>
    <scope>NUCLEOTIDE SEQUENCE [LARGE SCALE GENOMIC DNA]</scope>
    <source>
        <strain evidence="11 12">HTCC2181</strain>
    </source>
</reference>
<name>A0P4X1_9PROT</name>
<dbReference type="GO" id="GO:0016887">
    <property type="term" value="F:ATP hydrolysis activity"/>
    <property type="evidence" value="ECO:0007669"/>
    <property type="project" value="InterPro"/>
</dbReference>
<dbReference type="PANTHER" id="PTHR43394">
    <property type="entry name" value="ATP-DEPENDENT PERMEASE MDL1, MITOCHONDRIAL"/>
    <property type="match status" value="1"/>
</dbReference>
<sequence>MFQWFENLINPFPKDLIETPPNSLFKFALTCIKDIKIFIGLMAILTACIASFEAVLYAVLGKLIDLMITHGPTNFIQNHSTFLFMMAALLIGSTLFVSIQTMLKHQSLAGSFPMRMRWDFHRLLLNQSMSFYSNEFSGRIAAKVMQSAIALRDMWFILSDILVYVIVYVATMVFLVGNLNTLLIIPFLAWLTTYIVTLFYFIPKLALLSRSQADARSLMTGRITDAYTNINTVKLFSHAGRESKYAQNAMNEFLKTVRLQMRKVSIIQIINHFLSMLLILSTAGVALWLWTNNDIAIGVLAAASAMSLRLNGISHWVMWEMTSLYEQIGIAQDGLNMLSRSQSIIDSPNALLMKEKLAPISFKNVSFSYDAGPSFFSNFNLEIKHGERVGIVGRSGAGKSSLINLLLRFYEVDKGTITIANKNINLITQDSLRSHIAMVTQDTSLLHRTIKENIAYSKPSATNKEIILAAKKAQADIFITKLRDQFGNSGYNAMVGERGVKLSGGQKQRVAIARVILKNAPILLLDEATSALDSEVENIIQESLDSLMHGKTVIAIAHRLSTIAAMDRLIVMDNGKIIEEGSHKALIKKKGLYFQLWQHQSGGFIGD</sequence>
<dbReference type="PROSITE" id="PS50893">
    <property type="entry name" value="ABC_TRANSPORTER_2"/>
    <property type="match status" value="1"/>
</dbReference>
<evidence type="ECO:0000256" key="2">
    <source>
        <dbReference type="ARBA" id="ARBA00022475"/>
    </source>
</evidence>
<dbReference type="GO" id="GO:0005524">
    <property type="term" value="F:ATP binding"/>
    <property type="evidence" value="ECO:0007669"/>
    <property type="project" value="UniProtKB-KW"/>
</dbReference>
<keyword evidence="12" id="KW-1185">Reference proteome</keyword>
<proteinExistence type="predicted"/>